<reference evidence="1 2" key="1">
    <citation type="submission" date="2024-10" db="EMBL/GenBank/DDBJ databases">
        <title>The Natural Products Discovery Center: Release of the First 8490 Sequenced Strains for Exploring Actinobacteria Biosynthetic Diversity.</title>
        <authorList>
            <person name="Kalkreuter E."/>
            <person name="Kautsar S.A."/>
            <person name="Yang D."/>
            <person name="Bader C.D."/>
            <person name="Teijaro C.N."/>
            <person name="Fluegel L."/>
            <person name="Davis C.M."/>
            <person name="Simpson J.R."/>
            <person name="Lauterbach L."/>
            <person name="Steele A.D."/>
            <person name="Gui C."/>
            <person name="Meng S."/>
            <person name="Li G."/>
            <person name="Viehrig K."/>
            <person name="Ye F."/>
            <person name="Su P."/>
            <person name="Kiefer A.F."/>
            <person name="Nichols A."/>
            <person name="Cepeda A.J."/>
            <person name="Yan W."/>
            <person name="Fan B."/>
            <person name="Jiang Y."/>
            <person name="Adhikari A."/>
            <person name="Zheng C.-J."/>
            <person name="Schuster L."/>
            <person name="Cowan T.M."/>
            <person name="Smanski M.J."/>
            <person name="Chevrette M.G."/>
            <person name="De Carvalho L.P.S."/>
            <person name="Shen B."/>
        </authorList>
    </citation>
    <scope>NUCLEOTIDE SEQUENCE [LARGE SCALE GENOMIC DNA]</scope>
    <source>
        <strain evidence="1 2">NPDC015755</strain>
    </source>
</reference>
<gene>
    <name evidence="1" type="ORF">ACF05T_33805</name>
</gene>
<evidence type="ECO:0000313" key="1">
    <source>
        <dbReference type="EMBL" id="MFF8280979.1"/>
    </source>
</evidence>
<accession>A0ABW6YM87</accession>
<proteinExistence type="predicted"/>
<comment type="caution">
    <text evidence="1">The sequence shown here is derived from an EMBL/GenBank/DDBJ whole genome shotgun (WGS) entry which is preliminary data.</text>
</comment>
<dbReference type="EMBL" id="JBIBSM010000029">
    <property type="protein sequence ID" value="MFF8280979.1"/>
    <property type="molecule type" value="Genomic_DNA"/>
</dbReference>
<organism evidence="1 2">
    <name type="scientific">Streptomyces lateritius</name>
    <dbReference type="NCBI Taxonomy" id="67313"/>
    <lineage>
        <taxon>Bacteria</taxon>
        <taxon>Bacillati</taxon>
        <taxon>Actinomycetota</taxon>
        <taxon>Actinomycetes</taxon>
        <taxon>Kitasatosporales</taxon>
        <taxon>Streptomycetaceae</taxon>
        <taxon>Streptomyces</taxon>
    </lineage>
</organism>
<dbReference type="RefSeq" id="WP_391937745.1">
    <property type="nucleotide sequence ID" value="NZ_JBIBSM010000029.1"/>
</dbReference>
<evidence type="ECO:0000313" key="2">
    <source>
        <dbReference type="Proteomes" id="UP001603013"/>
    </source>
</evidence>
<keyword evidence="2" id="KW-1185">Reference proteome</keyword>
<sequence length="93" mass="10369">MTYRASAPSSVAYEDESPHFLGLVHQYSLSGRHSYKMVIGRDAGLSYGHWVDIDTAVGAKGIESTTWTESGVRVRFPTGHEVFVPARFFLYGR</sequence>
<dbReference type="Proteomes" id="UP001603013">
    <property type="component" value="Unassembled WGS sequence"/>
</dbReference>
<name>A0ABW6YM87_9ACTN</name>
<protein>
    <submittedName>
        <fullName evidence="1">Uncharacterized protein</fullName>
    </submittedName>
</protein>